<evidence type="ECO:0000256" key="3">
    <source>
        <dbReference type="ARBA" id="ARBA00022670"/>
    </source>
</evidence>
<dbReference type="Proteomes" id="UP000265926">
    <property type="component" value="Unassembled WGS sequence"/>
</dbReference>
<dbReference type="InterPro" id="IPR019500">
    <property type="entry name" value="Pep_S46"/>
</dbReference>
<organism evidence="8 9">
    <name type="scientific">Maribellus luteus</name>
    <dbReference type="NCBI Taxonomy" id="2305463"/>
    <lineage>
        <taxon>Bacteria</taxon>
        <taxon>Pseudomonadati</taxon>
        <taxon>Bacteroidota</taxon>
        <taxon>Bacteroidia</taxon>
        <taxon>Marinilabiliales</taxon>
        <taxon>Prolixibacteraceae</taxon>
        <taxon>Maribellus</taxon>
    </lineage>
</organism>
<comment type="function">
    <text evidence="7">Catalyzes the removal of dipeptides from the N-terminus of oligopeptides.</text>
</comment>
<dbReference type="InterPro" id="IPR043504">
    <property type="entry name" value="Peptidase_S1_PA_chymotrypsin"/>
</dbReference>
<protein>
    <recommendedName>
        <fullName evidence="7">Dipeptidyl-peptidase</fullName>
        <ecNumber evidence="7">3.4.14.-</ecNumber>
    </recommendedName>
</protein>
<dbReference type="InterPro" id="IPR009003">
    <property type="entry name" value="Peptidase_S1_PA"/>
</dbReference>
<dbReference type="OrthoDB" id="9805367at2"/>
<name>A0A399SV83_9BACT</name>
<dbReference type="GO" id="GO:0006508">
    <property type="term" value="P:proteolysis"/>
    <property type="evidence" value="ECO:0007669"/>
    <property type="project" value="UniProtKB-KW"/>
</dbReference>
<accession>A0A399SV83</accession>
<evidence type="ECO:0000256" key="5">
    <source>
        <dbReference type="ARBA" id="ARBA00022801"/>
    </source>
</evidence>
<evidence type="ECO:0000256" key="4">
    <source>
        <dbReference type="ARBA" id="ARBA00022729"/>
    </source>
</evidence>
<proteinExistence type="inferred from homology"/>
<dbReference type="Gene3D" id="2.40.10.10">
    <property type="entry name" value="Trypsin-like serine proteases"/>
    <property type="match status" value="1"/>
</dbReference>
<keyword evidence="3 7" id="KW-0645">Protease</keyword>
<evidence type="ECO:0000256" key="2">
    <source>
        <dbReference type="ARBA" id="ARBA00022438"/>
    </source>
</evidence>
<dbReference type="GO" id="GO:0008239">
    <property type="term" value="F:dipeptidyl-peptidase activity"/>
    <property type="evidence" value="ECO:0007669"/>
    <property type="project" value="UniProtKB-UniRule"/>
</dbReference>
<dbReference type="EMBL" id="QWGR01000013">
    <property type="protein sequence ID" value="RIJ46542.1"/>
    <property type="molecule type" value="Genomic_DNA"/>
</dbReference>
<evidence type="ECO:0000313" key="9">
    <source>
        <dbReference type="Proteomes" id="UP000265926"/>
    </source>
</evidence>
<dbReference type="EC" id="3.4.14.-" evidence="7"/>
<dbReference type="GO" id="GO:0043171">
    <property type="term" value="P:peptide catabolic process"/>
    <property type="evidence" value="ECO:0007669"/>
    <property type="project" value="UniProtKB-UniRule"/>
</dbReference>
<dbReference type="SUPFAM" id="SSF50494">
    <property type="entry name" value="Trypsin-like serine proteases"/>
    <property type="match status" value="1"/>
</dbReference>
<evidence type="ECO:0000256" key="1">
    <source>
        <dbReference type="ARBA" id="ARBA00010491"/>
    </source>
</evidence>
<keyword evidence="4" id="KW-0732">Signal</keyword>
<keyword evidence="2 7" id="KW-0031">Aminopeptidase</keyword>
<dbReference type="PANTHER" id="PTHR38469">
    <property type="entry name" value="PERIPLASMIC PEPTIDASE SUBFAMILY S1B"/>
    <property type="match status" value="1"/>
</dbReference>
<keyword evidence="5 7" id="KW-0378">Hydrolase</keyword>
<gene>
    <name evidence="8" type="ORF">D1614_17865</name>
</gene>
<dbReference type="PANTHER" id="PTHR38469:SF1">
    <property type="entry name" value="PERIPLASMIC PEPTIDASE SUBFAMILY S1B"/>
    <property type="match status" value="1"/>
</dbReference>
<sequence>MLCKNWTAVLLVFLLAFQVSAKEGMWIPILLEKYNLAEMQEMGFKLTAQDIYDVNHASMKDAVVIFGGGCTGELISDEGLLITNHHCGYGAIQAHSSVEHDYLTNGFWAMNKSEELPNQRLTVSFLEYMEDVSDKVMEGTEGLDETALRDKIRSNTQTIVKNAGQEGKFSASVKPLFYGNQYFLYVYKVFRDVRLVGAPPSAIGKFGGDTDNWMWPRHTGDFSLFRVYANKDNEPADYSPDNVPYQPKKFFPVSMKGVQQGDFTMVFGNPGTTTEYWAHQAVDITMNQRDPDRIMLRDKKLEIIGADMESDPAIRIQYAAKYQSISNAWKKWQGEIKGLERLDAVNKKLAYEQEFKAWAEQNGTWESTYKPVFDEFEKQYEVYAKYVKASDYYSEVVLRGVEVFRHAQAVSSIINFIEGKQDEVAKVRRAAAVAGLEGFYKNFNQPTDEKLFAELMPLLAAGLSDEFVPAELKEMVQKYGGRELVEKVYRKSVLSNREKLEKLLRDGSDKQLLKLRKDPLVNLYKQIDYINETTVSPKVREASAAIDAAMKIYMAGLMEKNVGKAFYPDANLTLRVAYGKVEGYEPVDGVEYKYYTTLTGIMEKDNPEIYDYDVPDRLRELYENKDFGAYGVDGTVPVCFTASNHTTGGNSGSPVVNANGELIGVNFDRCWEGTMSDIMYDPKVCRNISLDIRYVLFIVDKFAGAGYLLNEMDIVK</sequence>
<dbReference type="GO" id="GO:0070009">
    <property type="term" value="F:serine-type aminopeptidase activity"/>
    <property type="evidence" value="ECO:0007669"/>
    <property type="project" value="UniProtKB-UniRule"/>
</dbReference>
<evidence type="ECO:0000256" key="7">
    <source>
        <dbReference type="RuleBase" id="RU366067"/>
    </source>
</evidence>
<keyword evidence="9" id="KW-1185">Reference proteome</keyword>
<dbReference type="RefSeq" id="WP_119439350.1">
    <property type="nucleotide sequence ID" value="NZ_QWGR01000013.1"/>
</dbReference>
<evidence type="ECO:0000313" key="8">
    <source>
        <dbReference type="EMBL" id="RIJ46542.1"/>
    </source>
</evidence>
<comment type="caution">
    <text evidence="8">The sequence shown here is derived from an EMBL/GenBank/DDBJ whole genome shotgun (WGS) entry which is preliminary data.</text>
</comment>
<dbReference type="Pfam" id="PF10459">
    <property type="entry name" value="Peptidase_S46"/>
    <property type="match status" value="1"/>
</dbReference>
<keyword evidence="6 7" id="KW-0720">Serine protease</keyword>
<reference evidence="8 9" key="1">
    <citation type="submission" date="2018-08" db="EMBL/GenBank/DDBJ databases">
        <title>Pallidiluteibacterium maritimus gen. nov., sp. nov., isolated from coastal sediment.</title>
        <authorList>
            <person name="Zhou L.Y."/>
        </authorList>
    </citation>
    <scope>NUCLEOTIDE SEQUENCE [LARGE SCALE GENOMIC DNA]</scope>
    <source>
        <strain evidence="8 9">XSD2</strain>
    </source>
</reference>
<dbReference type="AlphaFoldDB" id="A0A399SV83"/>
<evidence type="ECO:0000256" key="6">
    <source>
        <dbReference type="ARBA" id="ARBA00022825"/>
    </source>
</evidence>
<comment type="similarity">
    <text evidence="1 7">Belongs to the peptidase S46 family.</text>
</comment>